<evidence type="ECO:0000313" key="3">
    <source>
        <dbReference type="EMBL" id="CAB4559369.1"/>
    </source>
</evidence>
<feature type="domain" description="Thioesterase" evidence="2">
    <location>
        <begin position="54"/>
        <end position="127"/>
    </location>
</feature>
<name>A0A6J6D961_9ZZZZ</name>
<evidence type="ECO:0000259" key="2">
    <source>
        <dbReference type="Pfam" id="PF03061"/>
    </source>
</evidence>
<dbReference type="InterPro" id="IPR029069">
    <property type="entry name" value="HotDog_dom_sf"/>
</dbReference>
<dbReference type="InterPro" id="IPR003736">
    <property type="entry name" value="PAAI_dom"/>
</dbReference>
<dbReference type="PANTHER" id="PTHR43240:SF5">
    <property type="entry name" value="1,4-DIHYDROXY-2-NAPHTHOYL-COA THIOESTERASE 1"/>
    <property type="match status" value="1"/>
</dbReference>
<dbReference type="EMBL" id="CAEZTH010000023">
    <property type="protein sequence ID" value="CAB4559369.1"/>
    <property type="molecule type" value="Genomic_DNA"/>
</dbReference>
<dbReference type="SUPFAM" id="SSF54637">
    <property type="entry name" value="Thioesterase/thiol ester dehydrase-isomerase"/>
    <property type="match status" value="1"/>
</dbReference>
<dbReference type="Gene3D" id="3.10.129.10">
    <property type="entry name" value="Hotdog Thioesterase"/>
    <property type="match status" value="1"/>
</dbReference>
<dbReference type="NCBIfam" id="TIGR00369">
    <property type="entry name" value="unchar_dom_1"/>
    <property type="match status" value="1"/>
</dbReference>
<evidence type="ECO:0000256" key="1">
    <source>
        <dbReference type="ARBA" id="ARBA00022801"/>
    </source>
</evidence>
<organism evidence="3">
    <name type="scientific">freshwater metagenome</name>
    <dbReference type="NCBI Taxonomy" id="449393"/>
    <lineage>
        <taxon>unclassified sequences</taxon>
        <taxon>metagenomes</taxon>
        <taxon>ecological metagenomes</taxon>
    </lineage>
</organism>
<keyword evidence="1" id="KW-0378">Hydrolase</keyword>
<dbReference type="GO" id="GO:0061522">
    <property type="term" value="F:1,4-dihydroxy-2-naphthoyl-CoA thioesterase activity"/>
    <property type="evidence" value="ECO:0007669"/>
    <property type="project" value="TreeGrafter"/>
</dbReference>
<accession>A0A6J6D961</accession>
<dbReference type="AlphaFoldDB" id="A0A6J6D961"/>
<reference evidence="3" key="1">
    <citation type="submission" date="2020-05" db="EMBL/GenBank/DDBJ databases">
        <authorList>
            <person name="Chiriac C."/>
            <person name="Salcher M."/>
            <person name="Ghai R."/>
            <person name="Kavagutti S V."/>
        </authorList>
    </citation>
    <scope>NUCLEOTIDE SEQUENCE</scope>
</reference>
<dbReference type="Pfam" id="PF03061">
    <property type="entry name" value="4HBT"/>
    <property type="match status" value="1"/>
</dbReference>
<sequence>MSGQDPILSDVAKQVSAQRGVGALAEKMGIQILELSAERAVATMPVEGNTQPIGLLHGGAYLVLGETLGSFAANVWAHPNGHAVGIEISASHTKSATRGLVTGTATALSLGKTLTVHEIVVTNEAGERLSTVRITNLIRKATSPADQE</sequence>
<dbReference type="CDD" id="cd03443">
    <property type="entry name" value="PaaI_thioesterase"/>
    <property type="match status" value="1"/>
</dbReference>
<dbReference type="PANTHER" id="PTHR43240">
    <property type="entry name" value="1,4-DIHYDROXY-2-NAPHTHOYL-COA THIOESTERASE 1"/>
    <property type="match status" value="1"/>
</dbReference>
<protein>
    <submittedName>
        <fullName evidence="3">Unannotated protein</fullName>
    </submittedName>
</protein>
<dbReference type="GO" id="GO:0005829">
    <property type="term" value="C:cytosol"/>
    <property type="evidence" value="ECO:0007669"/>
    <property type="project" value="TreeGrafter"/>
</dbReference>
<proteinExistence type="predicted"/>
<gene>
    <name evidence="3" type="ORF">UFOPK1639_00327</name>
</gene>
<dbReference type="InterPro" id="IPR006683">
    <property type="entry name" value="Thioestr_dom"/>
</dbReference>